<evidence type="ECO:0000313" key="4">
    <source>
        <dbReference type="Proteomes" id="UP001431926"/>
    </source>
</evidence>
<dbReference type="EMBL" id="CP109491">
    <property type="protein sequence ID" value="WUX41250.1"/>
    <property type="molecule type" value="Genomic_DNA"/>
</dbReference>
<feature type="domain" description="Phosphatidic acid phosphatase type 2/haloperoxidase" evidence="2">
    <location>
        <begin position="100"/>
        <end position="214"/>
    </location>
</feature>
<dbReference type="Pfam" id="PF01569">
    <property type="entry name" value="PAP2"/>
    <property type="match status" value="1"/>
</dbReference>
<dbReference type="SMART" id="SM00014">
    <property type="entry name" value="acidPPc"/>
    <property type="match status" value="1"/>
</dbReference>
<accession>A0ABZ1ZS66</accession>
<feature type="transmembrane region" description="Helical" evidence="1">
    <location>
        <begin position="199"/>
        <end position="218"/>
    </location>
</feature>
<feature type="transmembrane region" description="Helical" evidence="1">
    <location>
        <begin position="100"/>
        <end position="118"/>
    </location>
</feature>
<keyword evidence="1" id="KW-1133">Transmembrane helix</keyword>
<feature type="transmembrane region" description="Helical" evidence="1">
    <location>
        <begin position="138"/>
        <end position="160"/>
    </location>
</feature>
<evidence type="ECO:0000259" key="2">
    <source>
        <dbReference type="SMART" id="SM00014"/>
    </source>
</evidence>
<protein>
    <submittedName>
        <fullName evidence="3">Phosphatase PAP2 family protein</fullName>
    </submittedName>
</protein>
<feature type="transmembrane region" description="Helical" evidence="1">
    <location>
        <begin position="20"/>
        <end position="40"/>
    </location>
</feature>
<dbReference type="Gene3D" id="1.20.144.10">
    <property type="entry name" value="Phosphatidic acid phosphatase type 2/haloperoxidase"/>
    <property type="match status" value="1"/>
</dbReference>
<dbReference type="CDD" id="cd03392">
    <property type="entry name" value="PAP2_like_2"/>
    <property type="match status" value="1"/>
</dbReference>
<dbReference type="PANTHER" id="PTHR14969">
    <property type="entry name" value="SPHINGOSINE-1-PHOSPHATE PHOSPHOHYDROLASE"/>
    <property type="match status" value="1"/>
</dbReference>
<dbReference type="InterPro" id="IPR000326">
    <property type="entry name" value="PAP2/HPO"/>
</dbReference>
<dbReference type="InterPro" id="IPR036938">
    <property type="entry name" value="PAP2/HPO_sf"/>
</dbReference>
<dbReference type="RefSeq" id="WP_329358995.1">
    <property type="nucleotide sequence ID" value="NZ_CP109490.1"/>
</dbReference>
<keyword evidence="1" id="KW-0812">Transmembrane</keyword>
<evidence type="ECO:0000313" key="3">
    <source>
        <dbReference type="EMBL" id="WUX41250.1"/>
    </source>
</evidence>
<reference evidence="3" key="1">
    <citation type="submission" date="2022-10" db="EMBL/GenBank/DDBJ databases">
        <title>The complete genomes of actinobacterial strains from the NBC collection.</title>
        <authorList>
            <person name="Joergensen T.S."/>
            <person name="Alvarez Arevalo M."/>
            <person name="Sterndorff E.B."/>
            <person name="Faurdal D."/>
            <person name="Vuksanovic O."/>
            <person name="Mourched A.-S."/>
            <person name="Charusanti P."/>
            <person name="Shaw S."/>
            <person name="Blin K."/>
            <person name="Weber T."/>
        </authorList>
    </citation>
    <scope>NUCLEOTIDE SEQUENCE</scope>
    <source>
        <strain evidence="3">NBC_01436</strain>
    </source>
</reference>
<sequence>MPSSLFRSPDHSPRTAPALWTGAVVGAAALVLLVLVAARWSPLMSLDRSVADALHRHAVDDPGLVRVSRVLTDWVWDPWTMRALIAAVVIALWWRGARPLALWLAATSLIGSLLQQGLKAAVDRERPQWPDPVDSAHYAAFPSGHAMTAVVSCGLLVWLLRLYGAGPVARGAALAVAVVSAVGVAATRVYLGVHWLTDVVGGSLLGVAVVALSAAGYARYTEAREGALVGAGTDREGSRPW</sequence>
<organism evidence="3 4">
    <name type="scientific">Streptomyces anulatus</name>
    <name type="common">Streptomyces chrysomallus</name>
    <dbReference type="NCBI Taxonomy" id="1892"/>
    <lineage>
        <taxon>Bacteria</taxon>
        <taxon>Bacillati</taxon>
        <taxon>Actinomycetota</taxon>
        <taxon>Actinomycetes</taxon>
        <taxon>Kitasatosporales</taxon>
        <taxon>Streptomycetaceae</taxon>
        <taxon>Streptomyces</taxon>
    </lineage>
</organism>
<dbReference type="PANTHER" id="PTHR14969:SF13">
    <property type="entry name" value="AT30094P"/>
    <property type="match status" value="1"/>
</dbReference>
<dbReference type="SUPFAM" id="SSF48317">
    <property type="entry name" value="Acid phosphatase/Vanadium-dependent haloperoxidase"/>
    <property type="match status" value="1"/>
</dbReference>
<keyword evidence="1" id="KW-0472">Membrane</keyword>
<proteinExistence type="predicted"/>
<feature type="transmembrane region" description="Helical" evidence="1">
    <location>
        <begin position="172"/>
        <end position="193"/>
    </location>
</feature>
<evidence type="ECO:0000256" key="1">
    <source>
        <dbReference type="SAM" id="Phobius"/>
    </source>
</evidence>
<dbReference type="Proteomes" id="UP001431926">
    <property type="component" value="Chromosome"/>
</dbReference>
<name>A0ABZ1ZS66_STRAQ</name>
<keyword evidence="4" id="KW-1185">Reference proteome</keyword>
<gene>
    <name evidence="3" type="ORF">OG367_35695</name>
</gene>